<evidence type="ECO:0000256" key="3">
    <source>
        <dbReference type="ARBA" id="ARBA00022842"/>
    </source>
</evidence>
<organism evidence="8">
    <name type="scientific">Pelargonium graveolens</name>
    <name type="common">rose geranium</name>
    <dbReference type="NCBI Taxonomy" id="73200"/>
    <lineage>
        <taxon>Eukaryota</taxon>
        <taxon>Viridiplantae</taxon>
        <taxon>Streptophyta</taxon>
        <taxon>Embryophyta</taxon>
        <taxon>Tracheophyta</taxon>
        <taxon>Spermatophyta</taxon>
        <taxon>Magnoliopsida</taxon>
        <taxon>eudicotyledons</taxon>
        <taxon>Gunneridae</taxon>
        <taxon>Pentapetalae</taxon>
        <taxon>rosids</taxon>
        <taxon>malvids</taxon>
        <taxon>Geraniales</taxon>
        <taxon>Geraniaceae</taxon>
        <taxon>Pelargonium</taxon>
    </lineage>
</organism>
<protein>
    <submittedName>
        <fullName evidence="8">Terpene synthase</fullName>
        <ecNumber evidence="8">4.2.3.-</ecNumber>
    </submittedName>
</protein>
<proteinExistence type="evidence at transcript level"/>
<dbReference type="FunFam" id="1.10.600.10:FF:000007">
    <property type="entry name" value="Isoprene synthase, chloroplastic"/>
    <property type="match status" value="1"/>
</dbReference>
<dbReference type="GO" id="GO:0016102">
    <property type="term" value="P:diterpenoid biosynthetic process"/>
    <property type="evidence" value="ECO:0007669"/>
    <property type="project" value="InterPro"/>
</dbReference>
<reference evidence="8" key="1">
    <citation type="submission" date="2016-10" db="EMBL/GenBank/DDBJ databases">
        <title>Terpenoid pathway genes from Pelargonium graveolens.</title>
        <authorList>
            <person name="Kumar A."/>
            <person name="Shasany A."/>
        </authorList>
    </citation>
    <scope>NUCLEOTIDE SEQUENCE</scope>
    <source>
        <tissue evidence="8">Leaf</tissue>
    </source>
</reference>
<accession>A0A7I6JX36</accession>
<dbReference type="InterPro" id="IPR008930">
    <property type="entry name" value="Terpenoid_cyclase/PrenylTrfase"/>
</dbReference>
<evidence type="ECO:0000256" key="5">
    <source>
        <dbReference type="ARBA" id="ARBA00038405"/>
    </source>
</evidence>
<dbReference type="GO" id="GO:0010333">
    <property type="term" value="F:terpene synthase activity"/>
    <property type="evidence" value="ECO:0007669"/>
    <property type="project" value="InterPro"/>
</dbReference>
<keyword evidence="3" id="KW-0460">Magnesium</keyword>
<dbReference type="InterPro" id="IPR044814">
    <property type="entry name" value="Terpene_cyclase_plant_C1"/>
</dbReference>
<dbReference type="SFLD" id="SFLDG01019">
    <property type="entry name" value="Terpene_Cyclase_Like_1_C_Termi"/>
    <property type="match status" value="1"/>
</dbReference>
<comment type="cofactor">
    <cofactor evidence="1">
        <name>Mg(2+)</name>
        <dbReference type="ChEBI" id="CHEBI:18420"/>
    </cofactor>
</comment>
<evidence type="ECO:0000256" key="2">
    <source>
        <dbReference type="ARBA" id="ARBA00022723"/>
    </source>
</evidence>
<dbReference type="SUPFAM" id="SSF48576">
    <property type="entry name" value="Terpenoid synthases"/>
    <property type="match status" value="1"/>
</dbReference>
<dbReference type="PANTHER" id="PTHR31225:SF93">
    <property type="entry name" value="ALPHA-HUMULENE_(-)-(E)-BETA-CARYOPHYLLENE SYNTHASE"/>
    <property type="match status" value="1"/>
</dbReference>
<dbReference type="SFLD" id="SFLDS00005">
    <property type="entry name" value="Isoprenoid_Synthase_Type_I"/>
    <property type="match status" value="1"/>
</dbReference>
<dbReference type="FunFam" id="1.50.10.130:FF:000001">
    <property type="entry name" value="Isoprene synthase, chloroplastic"/>
    <property type="match status" value="1"/>
</dbReference>
<sequence length="549" mass="63550">MASEKRRPLAKFPSDVWGHYFVSFSLPHSEFESYGKQVEELKGKVMDMLLMDSTSNNPIEKIVLIDSLCRLGILYHFESEIEDILKHIFNDHALMKNFGFGDDYDLYIVALVFRVFRQHGYRISCNIFNKFKDCDGKFKESITRDVKGMLSLFEATHLRVHEEDILDDALVFTTNNLKSIAHDHPLAKQVFHALVHPLHKGMPRLEARRHISLYQQEESRNETLLKLAVLDFNRLQLLHQHELGLISRWWKEFNFAKKLSYTRQRIVELYFWMFGVYFEPQYSSARIILTKVIAMLLILDDTYDAYGTLEELQSLTDAIQMWDANVVNQLPDYMKIIFNALLNTYEEIENDLSKEGRAYAANYSKKAMKETAMAYFIEAKWLNEDHFPKFDEYLKNSLITAGCKCLAVSAVVGMGEIAGRDALEWMESSPICIKSCQAIGRLLNDIVGHKVEQERKHVASAVECYMTQYGVSEEDAVEKIRGMIENAWKDLNEECLSPTAVSMQLLMRVLNLTHTMEVVYKFDDGFTNSATYVKDYITSLFVDPIPIPE</sequence>
<evidence type="ECO:0000259" key="6">
    <source>
        <dbReference type="Pfam" id="PF01397"/>
    </source>
</evidence>
<dbReference type="CDD" id="cd00684">
    <property type="entry name" value="Terpene_cyclase_plant_C1"/>
    <property type="match status" value="1"/>
</dbReference>
<dbReference type="InterPro" id="IPR005630">
    <property type="entry name" value="Terpene_synthase_metal-bd"/>
</dbReference>
<dbReference type="InterPro" id="IPR008949">
    <property type="entry name" value="Isoprenoid_synthase_dom_sf"/>
</dbReference>
<name>A0A7I6JX36_9ROSI</name>
<feature type="domain" description="Terpene synthase N-terminal" evidence="6">
    <location>
        <begin position="16"/>
        <end position="194"/>
    </location>
</feature>
<dbReference type="SUPFAM" id="SSF48239">
    <property type="entry name" value="Terpenoid cyclases/Protein prenyltransferases"/>
    <property type="match status" value="1"/>
</dbReference>
<dbReference type="InterPro" id="IPR001906">
    <property type="entry name" value="Terpene_synth_N"/>
</dbReference>
<comment type="similarity">
    <text evidence="5">Belongs to the terpene synthase family. Tpsa subfamily.</text>
</comment>
<dbReference type="PANTHER" id="PTHR31225">
    <property type="entry name" value="OS04G0344100 PROTEIN-RELATED"/>
    <property type="match status" value="1"/>
</dbReference>
<dbReference type="InterPro" id="IPR036965">
    <property type="entry name" value="Terpene_synth_N_sf"/>
</dbReference>
<keyword evidence="2" id="KW-0479">Metal-binding</keyword>
<dbReference type="Gene3D" id="1.10.600.10">
    <property type="entry name" value="Farnesyl Diphosphate Synthase"/>
    <property type="match status" value="1"/>
</dbReference>
<evidence type="ECO:0000256" key="4">
    <source>
        <dbReference type="ARBA" id="ARBA00023239"/>
    </source>
</evidence>
<dbReference type="Pfam" id="PF01397">
    <property type="entry name" value="Terpene_synth"/>
    <property type="match status" value="1"/>
</dbReference>
<evidence type="ECO:0000259" key="7">
    <source>
        <dbReference type="Pfam" id="PF03936"/>
    </source>
</evidence>
<dbReference type="GO" id="GO:0000287">
    <property type="term" value="F:magnesium ion binding"/>
    <property type="evidence" value="ECO:0007669"/>
    <property type="project" value="InterPro"/>
</dbReference>
<dbReference type="InterPro" id="IPR034741">
    <property type="entry name" value="Terpene_cyclase-like_1_C"/>
</dbReference>
<dbReference type="EC" id="4.2.3.-" evidence="8"/>
<dbReference type="Pfam" id="PF03936">
    <property type="entry name" value="Terpene_synth_C"/>
    <property type="match status" value="1"/>
</dbReference>
<feature type="domain" description="Terpene synthase metal-binding" evidence="7">
    <location>
        <begin position="251"/>
        <end position="490"/>
    </location>
</feature>
<dbReference type="Gene3D" id="1.50.10.130">
    <property type="entry name" value="Terpene synthase, N-terminal domain"/>
    <property type="match status" value="1"/>
</dbReference>
<dbReference type="EMBL" id="KY022661">
    <property type="protein sequence ID" value="ASQ40932.1"/>
    <property type="molecule type" value="mRNA"/>
</dbReference>
<dbReference type="AlphaFoldDB" id="A0A7I6JX36"/>
<keyword evidence="4 8" id="KW-0456">Lyase</keyword>
<evidence type="ECO:0000313" key="8">
    <source>
        <dbReference type="EMBL" id="ASQ40932.1"/>
    </source>
</evidence>
<evidence type="ECO:0000256" key="1">
    <source>
        <dbReference type="ARBA" id="ARBA00001946"/>
    </source>
</evidence>
<dbReference type="InterPro" id="IPR050148">
    <property type="entry name" value="Terpene_synthase-like"/>
</dbReference>